<dbReference type="GO" id="GO:0005634">
    <property type="term" value="C:nucleus"/>
    <property type="evidence" value="ECO:0007669"/>
    <property type="project" value="TreeGrafter"/>
</dbReference>
<keyword evidence="8" id="KW-1185">Reference proteome</keyword>
<feature type="coiled-coil region" evidence="4">
    <location>
        <begin position="72"/>
        <end position="113"/>
    </location>
</feature>
<dbReference type="PROSITE" id="PS00282">
    <property type="entry name" value="KAZAL_1"/>
    <property type="match status" value="1"/>
</dbReference>
<dbReference type="PANTHER" id="PTHR46569:SF1">
    <property type="entry name" value="E3 UBIQUITIN-PROTEIN LIGASE RFWD3-RELATED"/>
    <property type="match status" value="1"/>
</dbReference>
<dbReference type="SUPFAM" id="SSF57850">
    <property type="entry name" value="RING/U-box"/>
    <property type="match status" value="1"/>
</dbReference>
<evidence type="ECO:0000313" key="8">
    <source>
        <dbReference type="Proteomes" id="UP001054945"/>
    </source>
</evidence>
<dbReference type="PANTHER" id="PTHR46569">
    <property type="entry name" value="E3 UBIQUITIN-PROTEIN LIGASE TRAIP"/>
    <property type="match status" value="1"/>
</dbReference>
<keyword evidence="1 3" id="KW-0479">Metal-binding</keyword>
<feature type="compositionally biased region" description="Polar residues" evidence="5">
    <location>
        <begin position="255"/>
        <end position="265"/>
    </location>
</feature>
<dbReference type="GO" id="GO:0016567">
    <property type="term" value="P:protein ubiquitination"/>
    <property type="evidence" value="ECO:0007669"/>
    <property type="project" value="TreeGrafter"/>
</dbReference>
<dbReference type="Pfam" id="PF13639">
    <property type="entry name" value="zf-RING_2"/>
    <property type="match status" value="1"/>
</dbReference>
<dbReference type="InterPro" id="IPR052639">
    <property type="entry name" value="TRAIP_ubiq-protein_ligase"/>
</dbReference>
<evidence type="ECO:0000256" key="2">
    <source>
        <dbReference type="ARBA" id="ARBA00022833"/>
    </source>
</evidence>
<dbReference type="GO" id="GO:0031297">
    <property type="term" value="P:replication fork processing"/>
    <property type="evidence" value="ECO:0007669"/>
    <property type="project" value="TreeGrafter"/>
</dbReference>
<feature type="region of interest" description="Disordered" evidence="5">
    <location>
        <begin position="248"/>
        <end position="273"/>
    </location>
</feature>
<dbReference type="GO" id="GO:0090734">
    <property type="term" value="C:site of DNA damage"/>
    <property type="evidence" value="ECO:0007669"/>
    <property type="project" value="TreeGrafter"/>
</dbReference>
<dbReference type="EMBL" id="BPLR01019252">
    <property type="protein sequence ID" value="GIZ05261.1"/>
    <property type="molecule type" value="Genomic_DNA"/>
</dbReference>
<keyword evidence="4" id="KW-0175">Coiled coil</keyword>
<dbReference type="Gene3D" id="3.30.40.10">
    <property type="entry name" value="Zinc/RING finger domain, C3HC4 (zinc finger)"/>
    <property type="match status" value="1"/>
</dbReference>
<evidence type="ECO:0000259" key="6">
    <source>
        <dbReference type="PROSITE" id="PS50089"/>
    </source>
</evidence>
<dbReference type="InterPro" id="IPR002350">
    <property type="entry name" value="Kazal_dom"/>
</dbReference>
<dbReference type="GO" id="GO:0061630">
    <property type="term" value="F:ubiquitin protein ligase activity"/>
    <property type="evidence" value="ECO:0007669"/>
    <property type="project" value="TreeGrafter"/>
</dbReference>
<dbReference type="Proteomes" id="UP001054945">
    <property type="component" value="Unassembled WGS sequence"/>
</dbReference>
<evidence type="ECO:0000256" key="4">
    <source>
        <dbReference type="SAM" id="Coils"/>
    </source>
</evidence>
<comment type="caution">
    <text evidence="7">The sequence shown here is derived from an EMBL/GenBank/DDBJ whole genome shotgun (WGS) entry which is preliminary data.</text>
</comment>
<name>A0AAV4YFR9_CAEEX</name>
<dbReference type="GO" id="GO:0008270">
    <property type="term" value="F:zinc ion binding"/>
    <property type="evidence" value="ECO:0007669"/>
    <property type="project" value="UniProtKB-KW"/>
</dbReference>
<keyword evidence="2" id="KW-0862">Zinc</keyword>
<evidence type="ECO:0000256" key="5">
    <source>
        <dbReference type="SAM" id="MobiDB-lite"/>
    </source>
</evidence>
<keyword evidence="1 3" id="KW-0863">Zinc-finger</keyword>
<dbReference type="PROSITE" id="PS50089">
    <property type="entry name" value="ZF_RING_2"/>
    <property type="match status" value="1"/>
</dbReference>
<evidence type="ECO:0000256" key="1">
    <source>
        <dbReference type="ARBA" id="ARBA00022771"/>
    </source>
</evidence>
<organism evidence="7 8">
    <name type="scientific">Caerostris extrusa</name>
    <name type="common">Bark spider</name>
    <name type="synonym">Caerostris bankana</name>
    <dbReference type="NCBI Taxonomy" id="172846"/>
    <lineage>
        <taxon>Eukaryota</taxon>
        <taxon>Metazoa</taxon>
        <taxon>Ecdysozoa</taxon>
        <taxon>Arthropoda</taxon>
        <taxon>Chelicerata</taxon>
        <taxon>Arachnida</taxon>
        <taxon>Araneae</taxon>
        <taxon>Araneomorphae</taxon>
        <taxon>Entelegynae</taxon>
        <taxon>Araneoidea</taxon>
        <taxon>Araneidae</taxon>
        <taxon>Caerostris</taxon>
    </lineage>
</organism>
<dbReference type="SMART" id="SM00184">
    <property type="entry name" value="RING"/>
    <property type="match status" value="1"/>
</dbReference>
<feature type="domain" description="RING-type" evidence="6">
    <location>
        <begin position="11"/>
        <end position="53"/>
    </location>
</feature>
<protein>
    <recommendedName>
        <fullName evidence="6">RING-type domain-containing protein</fullName>
    </recommendedName>
</protein>
<gene>
    <name evidence="7" type="ORF">CEXT_226551</name>
</gene>
<sequence length="273" mass="31764">MELSRTSSDTCDICKDIYDCNSQSICTIPCGHVFHQRCLTTWIEYSRNCATCRRRVSHQDMIKLYMTLPPSSERLENDLNVSKAEVSELKAKLSENNAELEASKNKIQNLEGVACNLKETLNYFFRERRNMENDFYNLRTALINTSKSDALLQRENERFRQSLHRLRDVEVMMKGPLVEAGYILGEMNQRVVAEHGESPAVKVATYSSILNHRLQAVQEERNQLQNEVRNTKRRLDVANSHIQQLRKSLERNSEQSRQYLNTHNPISKRKRNG</sequence>
<evidence type="ECO:0000313" key="7">
    <source>
        <dbReference type="EMBL" id="GIZ05261.1"/>
    </source>
</evidence>
<accession>A0AAV4YFR9</accession>
<dbReference type="InterPro" id="IPR013083">
    <property type="entry name" value="Znf_RING/FYVE/PHD"/>
</dbReference>
<evidence type="ECO:0000256" key="3">
    <source>
        <dbReference type="PROSITE-ProRule" id="PRU00175"/>
    </source>
</evidence>
<proteinExistence type="predicted"/>
<dbReference type="InterPro" id="IPR001841">
    <property type="entry name" value="Znf_RING"/>
</dbReference>
<reference evidence="7 8" key="1">
    <citation type="submission" date="2021-06" db="EMBL/GenBank/DDBJ databases">
        <title>Caerostris extrusa draft genome.</title>
        <authorList>
            <person name="Kono N."/>
            <person name="Arakawa K."/>
        </authorList>
    </citation>
    <scope>NUCLEOTIDE SEQUENCE [LARGE SCALE GENOMIC DNA]</scope>
</reference>
<dbReference type="AlphaFoldDB" id="A0AAV4YFR9"/>